<sequence length="305" mass="32604">MRRVLLIFIDGLGLGENDPDTNPLVRFDPPFFRALFGKPLTKDIGLVLGDEVCLVPTDASLGVPGLPQSATGQTAIFTGVNAPRRMGCHILGFPGPALAEIIAAHGLPGELAAAGFSVTSANMYTADYMELVARRKRRHSVTTLSILGAGADLRSLSDMAAGEAVYQDITNEMLPKFGVEGVPTVSSVEAGFRLAALAGRHDFTMFEYFQTDRQGHKHDWTEAAKIVATLDGFLAAVHRAAKDILVVITSDHGNFEDFTTKTHTLNSIPTILFGPDCRQVAVGIGNLTDIKPGIISYLKEGEVNG</sequence>
<dbReference type="Gene3D" id="3.40.720.10">
    <property type="entry name" value="Alkaline Phosphatase, subunit A"/>
    <property type="match status" value="1"/>
</dbReference>
<name>A0ABU3NVZ0_9FIRM</name>
<evidence type="ECO:0000256" key="1">
    <source>
        <dbReference type="ARBA" id="ARBA00010373"/>
    </source>
</evidence>
<dbReference type="Pfam" id="PF01676">
    <property type="entry name" value="Metalloenzyme"/>
    <property type="match status" value="1"/>
</dbReference>
<protein>
    <submittedName>
        <fullName evidence="6">Alkaline phosphatase family protein</fullName>
    </submittedName>
</protein>
<dbReference type="EMBL" id="JAUOZS010000001">
    <property type="protein sequence ID" value="MDT8900980.1"/>
    <property type="molecule type" value="Genomic_DNA"/>
</dbReference>
<dbReference type="SUPFAM" id="SSF53649">
    <property type="entry name" value="Alkaline phosphatase-like"/>
    <property type="match status" value="1"/>
</dbReference>
<dbReference type="PANTHER" id="PTHR21110:SF0">
    <property type="entry name" value="PHOSPHOPENTOMUTASE"/>
    <property type="match status" value="1"/>
</dbReference>
<comment type="caution">
    <text evidence="6">The sequence shown here is derived from an EMBL/GenBank/DDBJ whole genome shotgun (WGS) entry which is preliminary data.</text>
</comment>
<keyword evidence="3" id="KW-0464">Manganese</keyword>
<dbReference type="PANTHER" id="PTHR21110">
    <property type="entry name" value="PHOSPHOPENTOMUTASE"/>
    <property type="match status" value="1"/>
</dbReference>
<dbReference type="InterPro" id="IPR017850">
    <property type="entry name" value="Alkaline_phosphatase_core_sf"/>
</dbReference>
<evidence type="ECO:0000256" key="3">
    <source>
        <dbReference type="ARBA" id="ARBA00023211"/>
    </source>
</evidence>
<dbReference type="InterPro" id="IPR006124">
    <property type="entry name" value="Metalloenzyme"/>
</dbReference>
<feature type="domain" description="Metalloenzyme" evidence="5">
    <location>
        <begin position="196"/>
        <end position="298"/>
    </location>
</feature>
<accession>A0ABU3NVZ0</accession>
<evidence type="ECO:0000259" key="5">
    <source>
        <dbReference type="Pfam" id="PF01676"/>
    </source>
</evidence>
<keyword evidence="7" id="KW-1185">Reference proteome</keyword>
<dbReference type="RefSeq" id="WP_413779509.1">
    <property type="nucleotide sequence ID" value="NZ_JAUOZS010000001.1"/>
</dbReference>
<evidence type="ECO:0000313" key="6">
    <source>
        <dbReference type="EMBL" id="MDT8900980.1"/>
    </source>
</evidence>
<reference evidence="6 7" key="1">
    <citation type="submission" date="2023-07" db="EMBL/GenBank/DDBJ databases">
        <title>The novel representative of Negativicutes class, Anaeroselena agilis gen. nov. sp. nov.</title>
        <authorList>
            <person name="Prokofeva M.I."/>
            <person name="Elcheninov A.G."/>
            <person name="Klyukina A."/>
            <person name="Kublanov I.V."/>
            <person name="Frolov E.N."/>
            <person name="Podosokorskaya O.A."/>
        </authorList>
    </citation>
    <scope>NUCLEOTIDE SEQUENCE [LARGE SCALE GENOMIC DNA]</scope>
    <source>
        <strain evidence="6 7">4137-cl</strain>
    </source>
</reference>
<proteinExistence type="inferred from homology"/>
<keyword evidence="2" id="KW-0479">Metal-binding</keyword>
<evidence type="ECO:0000256" key="2">
    <source>
        <dbReference type="ARBA" id="ARBA00022723"/>
    </source>
</evidence>
<gene>
    <name evidence="6" type="ORF">Q4T40_07010</name>
</gene>
<keyword evidence="4" id="KW-0413">Isomerase</keyword>
<evidence type="ECO:0000256" key="4">
    <source>
        <dbReference type="ARBA" id="ARBA00023235"/>
    </source>
</evidence>
<dbReference type="Proteomes" id="UP001254848">
    <property type="component" value="Unassembled WGS sequence"/>
</dbReference>
<dbReference type="InterPro" id="IPR010045">
    <property type="entry name" value="DeoB"/>
</dbReference>
<comment type="similarity">
    <text evidence="1">Belongs to the phosphopentomutase family.</text>
</comment>
<evidence type="ECO:0000313" key="7">
    <source>
        <dbReference type="Proteomes" id="UP001254848"/>
    </source>
</evidence>
<organism evidence="6 7">
    <name type="scientific">Anaeroselena agilis</name>
    <dbReference type="NCBI Taxonomy" id="3063788"/>
    <lineage>
        <taxon>Bacteria</taxon>
        <taxon>Bacillati</taxon>
        <taxon>Bacillota</taxon>
        <taxon>Negativicutes</taxon>
        <taxon>Acetonemataceae</taxon>
        <taxon>Anaeroselena</taxon>
    </lineage>
</organism>